<evidence type="ECO:0000256" key="1">
    <source>
        <dbReference type="SAM" id="MobiDB-lite"/>
    </source>
</evidence>
<dbReference type="GO" id="GO:0090262">
    <property type="term" value="P:regulation of transcription-coupled nucleotide-excision repair"/>
    <property type="evidence" value="ECO:0007669"/>
    <property type="project" value="EnsemblFungi"/>
</dbReference>
<evidence type="ECO:0000313" key="3">
    <source>
        <dbReference type="Proteomes" id="UP000000591"/>
    </source>
</evidence>
<feature type="region of interest" description="Disordered" evidence="1">
    <location>
        <begin position="276"/>
        <end position="324"/>
    </location>
</feature>
<reference evidence="2 3" key="1">
    <citation type="journal article" date="2004" name="Science">
        <title>The Ashbya gossypii genome as a tool for mapping the ancient Saccharomyces cerevisiae genome.</title>
        <authorList>
            <person name="Dietrich F.S."/>
            <person name="Voegeli S."/>
            <person name="Brachat S."/>
            <person name="Lerch A."/>
            <person name="Gates K."/>
            <person name="Steiner S."/>
            <person name="Mohr C."/>
            <person name="Pohlmann R."/>
            <person name="Luedi P."/>
            <person name="Choi S."/>
            <person name="Wing R.A."/>
            <person name="Flavier A."/>
            <person name="Gaffney T.D."/>
            <person name="Philippsen P."/>
        </authorList>
    </citation>
    <scope>NUCLEOTIDE SEQUENCE [LARGE SCALE GENOMIC DNA]</scope>
    <source>
        <strain evidence="3">ATCC 10895 / CBS 109.51 / FGSC 9923 / NRRL Y-1056</strain>
    </source>
</reference>
<dbReference type="GO" id="GO:0032968">
    <property type="term" value="P:positive regulation of transcription elongation by RNA polymerase II"/>
    <property type="evidence" value="ECO:0000318"/>
    <property type="project" value="GO_Central"/>
</dbReference>
<dbReference type="KEGG" id="ago:AGOS_ACL167C"/>
<dbReference type="InterPro" id="IPR007149">
    <property type="entry name" value="Leo1"/>
</dbReference>
<evidence type="ECO:0000313" key="2">
    <source>
        <dbReference type="EMBL" id="AAS51061.2"/>
    </source>
</evidence>
<feature type="region of interest" description="Disordered" evidence="1">
    <location>
        <begin position="1"/>
        <end position="81"/>
    </location>
</feature>
<dbReference type="GO" id="GO:2001209">
    <property type="term" value="P:positive regulation of transcription elongation by RNA polymerase I"/>
    <property type="evidence" value="ECO:0007669"/>
    <property type="project" value="EnsemblFungi"/>
</dbReference>
<dbReference type="eggNOG" id="KOG2428">
    <property type="taxonomic scope" value="Eukaryota"/>
</dbReference>
<dbReference type="PANTHER" id="PTHR23146:SF0">
    <property type="entry name" value="RNA POLYMERASE-ASSOCIATED PROTEIN LEO1"/>
    <property type="match status" value="1"/>
</dbReference>
<dbReference type="GO" id="GO:0016593">
    <property type="term" value="C:Cdc73/Paf1 complex"/>
    <property type="evidence" value="ECO:0007669"/>
    <property type="project" value="EnsemblFungi"/>
</dbReference>
<dbReference type="InParanoid" id="Q75CT6"/>
<feature type="compositionally biased region" description="Polar residues" evidence="1">
    <location>
        <begin position="25"/>
        <end position="35"/>
    </location>
</feature>
<gene>
    <name evidence="2" type="ORF">AGOS_ACL167C</name>
</gene>
<dbReference type="AlphaFoldDB" id="Q75CT6"/>
<dbReference type="Proteomes" id="UP000000591">
    <property type="component" value="Chromosome III"/>
</dbReference>
<sequence length="438" mass="49224">MAEEQRDALTESAELSEQKLEDGFTSDQGGSSANENDLFGEDSDVSGSDDADEADDGASEDSGSRRSRGTGHGLGAEDNEEQEMYNRKFYGDDLQQASDLSDEDEAREIKEADLELVKHVVPYYTTSHSKEETIYYTKVPQFLTIDPVPFDPPSFQGQIEKRMARFSSKEDQLGDSLIDENTIRWRYSRGSDQRVFKESNAQVIEWSDGTLSLKLGDEYTDILTNEIENTYLTVSHEQQEIMQCVEGGTISNSMLFIPTSTNSKIHKRLTKAIARREAREHSGPSTYIVRKDPELEKRELQKKHDQVLRERRKRQLKEQLDRDNLEGGLAQGSFEFKKAAGRAAPYSRSMEDEYDDEDGFIDDDDDLEALSDNDDAADSLPGSPTASQDEEDDLNAARLQQLKREGAAKYAAAPPAPRADEEVALKRRKVAVLDSDDE</sequence>
<reference evidence="3" key="2">
    <citation type="journal article" date="2013" name="G3 (Bethesda)">
        <title>Genomes of Ashbya fungi isolated from insects reveal four mating-type loci, numerous translocations, lack of transposons, and distinct gene duplications.</title>
        <authorList>
            <person name="Dietrich F.S."/>
            <person name="Voegeli S."/>
            <person name="Kuo S."/>
            <person name="Philippsen P."/>
        </authorList>
    </citation>
    <scope>GENOME REANNOTATION</scope>
    <source>
        <strain evidence="3">ATCC 10895 / CBS 109.51 / FGSC 9923 / NRRL Y-1056</strain>
    </source>
</reference>
<dbReference type="OMA" id="TNIYRWS"/>
<dbReference type="STRING" id="284811.Q75CT6"/>
<dbReference type="GO" id="GO:0006368">
    <property type="term" value="P:transcription elongation by RNA polymerase II"/>
    <property type="evidence" value="ECO:0007669"/>
    <property type="project" value="EnsemblFungi"/>
</dbReference>
<dbReference type="GO" id="GO:0006325">
    <property type="term" value="P:chromatin organization"/>
    <property type="evidence" value="ECO:0007669"/>
    <property type="project" value="EnsemblFungi"/>
</dbReference>
<dbReference type="GO" id="GO:0003712">
    <property type="term" value="F:transcription coregulator activity"/>
    <property type="evidence" value="ECO:0007669"/>
    <property type="project" value="EnsemblFungi"/>
</dbReference>
<dbReference type="RefSeq" id="NP_983237.2">
    <property type="nucleotide sequence ID" value="NM_208590.2"/>
</dbReference>
<feature type="region of interest" description="Disordered" evidence="1">
    <location>
        <begin position="338"/>
        <end position="422"/>
    </location>
</feature>
<dbReference type="GO" id="GO:0003723">
    <property type="term" value="F:RNA binding"/>
    <property type="evidence" value="ECO:0007669"/>
    <property type="project" value="EnsemblFungi"/>
</dbReference>
<proteinExistence type="predicted"/>
<dbReference type="GeneID" id="4619357"/>
<dbReference type="GO" id="GO:0005634">
    <property type="term" value="C:nucleus"/>
    <property type="evidence" value="ECO:0000318"/>
    <property type="project" value="GO_Central"/>
</dbReference>
<dbReference type="GO" id="GO:0061629">
    <property type="term" value="F:RNA polymerase II-specific DNA-binding transcription factor binding"/>
    <property type="evidence" value="ECO:0007669"/>
    <property type="project" value="EnsemblFungi"/>
</dbReference>
<keyword evidence="3" id="KW-1185">Reference proteome</keyword>
<accession>Q75CT6</accession>
<dbReference type="OrthoDB" id="20844at2759"/>
<dbReference type="FunCoup" id="Q75CT6">
    <property type="interactions" value="175"/>
</dbReference>
<name>Q75CT6_EREGS</name>
<feature type="compositionally biased region" description="Basic and acidic residues" evidence="1">
    <location>
        <begin position="289"/>
        <end position="309"/>
    </location>
</feature>
<dbReference type="PANTHER" id="PTHR23146">
    <property type="entry name" value="LEO1 PROTEIN"/>
    <property type="match status" value="1"/>
</dbReference>
<dbReference type="GO" id="GO:0009302">
    <property type="term" value="P:sno(s)RNA transcription"/>
    <property type="evidence" value="ECO:0007669"/>
    <property type="project" value="EnsemblFungi"/>
</dbReference>
<dbReference type="GO" id="GO:1990269">
    <property type="term" value="F:RNA polymerase II C-terminal domain phosphoserine binding"/>
    <property type="evidence" value="ECO:0000318"/>
    <property type="project" value="GO_Central"/>
</dbReference>
<feature type="compositionally biased region" description="Acidic residues" evidence="1">
    <location>
        <begin position="352"/>
        <end position="377"/>
    </location>
</feature>
<dbReference type="HOGENOM" id="CLU_052846_0_0_1"/>
<dbReference type="Pfam" id="PF04004">
    <property type="entry name" value="Leo1"/>
    <property type="match status" value="1"/>
</dbReference>
<feature type="compositionally biased region" description="Acidic residues" evidence="1">
    <location>
        <begin position="38"/>
        <end position="59"/>
    </location>
</feature>
<organism evidence="2 3">
    <name type="scientific">Eremothecium gossypii (strain ATCC 10895 / CBS 109.51 / FGSC 9923 / NRRL Y-1056)</name>
    <name type="common">Yeast</name>
    <name type="synonym">Ashbya gossypii</name>
    <dbReference type="NCBI Taxonomy" id="284811"/>
    <lineage>
        <taxon>Eukaryota</taxon>
        <taxon>Fungi</taxon>
        <taxon>Dikarya</taxon>
        <taxon>Ascomycota</taxon>
        <taxon>Saccharomycotina</taxon>
        <taxon>Saccharomycetes</taxon>
        <taxon>Saccharomycetales</taxon>
        <taxon>Saccharomycetaceae</taxon>
        <taxon>Eremothecium</taxon>
    </lineage>
</organism>
<protein>
    <submittedName>
        <fullName evidence="2">ACL167Cp</fullName>
    </submittedName>
</protein>
<dbReference type="GO" id="GO:0006353">
    <property type="term" value="P:DNA-templated transcription termination"/>
    <property type="evidence" value="ECO:0007669"/>
    <property type="project" value="EnsemblFungi"/>
</dbReference>
<dbReference type="EMBL" id="AE016816">
    <property type="protein sequence ID" value="AAS51061.2"/>
    <property type="molecule type" value="Genomic_DNA"/>
</dbReference>